<sequence>MRNRDDDLRLTEALREQRPGAVGHVYNVYGPELFEYARGMLGEREPAVEAVRAALLKTRVDPDAVPGADGLEEWLRGLVRDECGGRGAKASRRWPRLVVAGVAATALTLTAGLLLMPDDPRGPKRNAPVDAAMAPPVPSSPSPSPSRTKKAEKKKPEKTRKAKPKKKERARPKPPSKPSGRGRLAIGDGGCRGIGVAGLPRTCRVILTARGGPVRWSVASVSSRAGWVSAGGGGTLASGRSAAVTVTVRPTIGCYIRGGGGGSISFAPGGTARVSYTCWRR</sequence>
<keyword evidence="2" id="KW-1133">Transmembrane helix</keyword>
<feature type="transmembrane region" description="Helical" evidence="2">
    <location>
        <begin position="97"/>
        <end position="116"/>
    </location>
</feature>
<dbReference type="Gene3D" id="1.10.1740.10">
    <property type="match status" value="1"/>
</dbReference>
<feature type="compositionally biased region" description="Pro residues" evidence="1">
    <location>
        <begin position="135"/>
        <end position="144"/>
    </location>
</feature>
<organism evidence="3 4">
    <name type="scientific">Actinomadura yumaensis</name>
    <dbReference type="NCBI Taxonomy" id="111807"/>
    <lineage>
        <taxon>Bacteria</taxon>
        <taxon>Bacillati</taxon>
        <taxon>Actinomycetota</taxon>
        <taxon>Actinomycetes</taxon>
        <taxon>Streptosporangiales</taxon>
        <taxon>Thermomonosporaceae</taxon>
        <taxon>Actinomadura</taxon>
    </lineage>
</organism>
<keyword evidence="2" id="KW-0812">Transmembrane</keyword>
<name>A0ABW2CJN6_9ACTN</name>
<protein>
    <submittedName>
        <fullName evidence="3">Uncharacterized protein</fullName>
    </submittedName>
</protein>
<dbReference type="EMBL" id="JBHSXS010000010">
    <property type="protein sequence ID" value="MFC6881972.1"/>
    <property type="molecule type" value="Genomic_DNA"/>
</dbReference>
<keyword evidence="4" id="KW-1185">Reference proteome</keyword>
<evidence type="ECO:0000313" key="4">
    <source>
        <dbReference type="Proteomes" id="UP001596380"/>
    </source>
</evidence>
<gene>
    <name evidence="3" type="ORF">ACFQKB_19625</name>
</gene>
<evidence type="ECO:0000313" key="3">
    <source>
        <dbReference type="EMBL" id="MFC6881972.1"/>
    </source>
</evidence>
<accession>A0ABW2CJN6</accession>
<reference evidence="4" key="1">
    <citation type="journal article" date="2019" name="Int. J. Syst. Evol. Microbiol.">
        <title>The Global Catalogue of Microorganisms (GCM) 10K type strain sequencing project: providing services to taxonomists for standard genome sequencing and annotation.</title>
        <authorList>
            <consortium name="The Broad Institute Genomics Platform"/>
            <consortium name="The Broad Institute Genome Sequencing Center for Infectious Disease"/>
            <person name="Wu L."/>
            <person name="Ma J."/>
        </authorList>
    </citation>
    <scope>NUCLEOTIDE SEQUENCE [LARGE SCALE GENOMIC DNA]</scope>
    <source>
        <strain evidence="4">JCM 3369</strain>
    </source>
</reference>
<proteinExistence type="predicted"/>
<feature type="compositionally biased region" description="Basic residues" evidence="1">
    <location>
        <begin position="147"/>
        <end position="174"/>
    </location>
</feature>
<comment type="caution">
    <text evidence="3">The sequence shown here is derived from an EMBL/GenBank/DDBJ whole genome shotgun (WGS) entry which is preliminary data.</text>
</comment>
<dbReference type="Proteomes" id="UP001596380">
    <property type="component" value="Unassembled WGS sequence"/>
</dbReference>
<keyword evidence="2" id="KW-0472">Membrane</keyword>
<feature type="region of interest" description="Disordered" evidence="1">
    <location>
        <begin position="114"/>
        <end position="186"/>
    </location>
</feature>
<evidence type="ECO:0000256" key="2">
    <source>
        <dbReference type="SAM" id="Phobius"/>
    </source>
</evidence>
<dbReference type="RefSeq" id="WP_378063417.1">
    <property type="nucleotide sequence ID" value="NZ_JBHSXS010000010.1"/>
</dbReference>
<evidence type="ECO:0000256" key="1">
    <source>
        <dbReference type="SAM" id="MobiDB-lite"/>
    </source>
</evidence>